<accession>A0AA88V8X0</accession>
<name>A0AA88V8X0_9ASTE</name>
<evidence type="ECO:0000313" key="2">
    <source>
        <dbReference type="Proteomes" id="UP001188597"/>
    </source>
</evidence>
<sequence length="176" mass="18594">MNETVPGDNTEQVDQTLGRIAHMAPNSVPAGGRVEDGKVNVGVRISGVKEATKADRVLRLPELEDAVGVDEVVEEAAVLVPALACADGSEEGDQVGRRIRAISGGRDGRIPAGFGGVESDETQSRGHGGALSEEVVALMTLIRFRLWDLRLESLLDVGVDCNDIYDSVLDFGMGVP</sequence>
<comment type="caution">
    <text evidence="1">The sequence shown here is derived from an EMBL/GenBank/DDBJ whole genome shotgun (WGS) entry which is preliminary data.</text>
</comment>
<keyword evidence="2" id="KW-1185">Reference proteome</keyword>
<proteinExistence type="predicted"/>
<dbReference type="Proteomes" id="UP001188597">
    <property type="component" value="Unassembled WGS sequence"/>
</dbReference>
<dbReference type="EMBL" id="JAVXUP010002410">
    <property type="protein sequence ID" value="KAK3003488.1"/>
    <property type="molecule type" value="Genomic_DNA"/>
</dbReference>
<evidence type="ECO:0000313" key="1">
    <source>
        <dbReference type="EMBL" id="KAK3003488.1"/>
    </source>
</evidence>
<gene>
    <name evidence="1" type="ORF">RJ639_018819</name>
</gene>
<protein>
    <submittedName>
        <fullName evidence="1">Uncharacterized protein</fullName>
    </submittedName>
</protein>
<organism evidence="1 2">
    <name type="scientific">Escallonia herrerae</name>
    <dbReference type="NCBI Taxonomy" id="1293975"/>
    <lineage>
        <taxon>Eukaryota</taxon>
        <taxon>Viridiplantae</taxon>
        <taxon>Streptophyta</taxon>
        <taxon>Embryophyta</taxon>
        <taxon>Tracheophyta</taxon>
        <taxon>Spermatophyta</taxon>
        <taxon>Magnoliopsida</taxon>
        <taxon>eudicotyledons</taxon>
        <taxon>Gunneridae</taxon>
        <taxon>Pentapetalae</taxon>
        <taxon>asterids</taxon>
        <taxon>campanulids</taxon>
        <taxon>Escalloniales</taxon>
        <taxon>Escalloniaceae</taxon>
        <taxon>Escallonia</taxon>
    </lineage>
</organism>
<reference evidence="1" key="1">
    <citation type="submission" date="2022-12" db="EMBL/GenBank/DDBJ databases">
        <title>Draft genome assemblies for two species of Escallonia (Escalloniales).</title>
        <authorList>
            <person name="Chanderbali A."/>
            <person name="Dervinis C."/>
            <person name="Anghel I."/>
            <person name="Soltis D."/>
            <person name="Soltis P."/>
            <person name="Zapata F."/>
        </authorList>
    </citation>
    <scope>NUCLEOTIDE SEQUENCE</scope>
    <source>
        <strain evidence="1">UCBG64.0493</strain>
        <tissue evidence="1">Leaf</tissue>
    </source>
</reference>
<dbReference type="AlphaFoldDB" id="A0AA88V8X0"/>